<proteinExistence type="predicted"/>
<comment type="caution">
    <text evidence="1">The sequence shown here is derived from an EMBL/GenBank/DDBJ whole genome shotgun (WGS) entry which is preliminary data.</text>
</comment>
<protein>
    <submittedName>
        <fullName evidence="1">Uncharacterized protein</fullName>
    </submittedName>
</protein>
<name>E6QGK0_9ZZZZ</name>
<gene>
    <name evidence="1" type="ORF">CARN5_0128</name>
</gene>
<dbReference type="EMBL" id="CABP01000171">
    <property type="protein sequence ID" value="CBI06362.1"/>
    <property type="molecule type" value="Genomic_DNA"/>
</dbReference>
<sequence length="77" mass="8309">MSGITNVMGQQENIIAAHQSALRMISALAKKGLQTDGARHKQYLLEKIMEVADPALLEQMQADGAFDPGILAECPQT</sequence>
<organism evidence="1">
    <name type="scientific">mine drainage metagenome</name>
    <dbReference type="NCBI Taxonomy" id="410659"/>
    <lineage>
        <taxon>unclassified sequences</taxon>
        <taxon>metagenomes</taxon>
        <taxon>ecological metagenomes</taxon>
    </lineage>
</organism>
<dbReference type="AlphaFoldDB" id="E6QGK0"/>
<accession>E6QGK0</accession>
<reference evidence="1" key="1">
    <citation type="submission" date="2009-10" db="EMBL/GenBank/DDBJ databases">
        <title>Diversity of trophic interactions inside an arsenic-rich microbial ecosystem.</title>
        <authorList>
            <person name="Bertin P.N."/>
            <person name="Heinrich-Salmeron A."/>
            <person name="Pelletier E."/>
            <person name="Goulhen-Chollet F."/>
            <person name="Arsene-Ploetze F."/>
            <person name="Gallien S."/>
            <person name="Calteau A."/>
            <person name="Vallenet D."/>
            <person name="Casiot C."/>
            <person name="Chane-Woon-Ming B."/>
            <person name="Giloteaux L."/>
            <person name="Barakat M."/>
            <person name="Bonnefoy V."/>
            <person name="Bruneel O."/>
            <person name="Chandler M."/>
            <person name="Cleiss J."/>
            <person name="Duran R."/>
            <person name="Elbaz-Poulichet F."/>
            <person name="Fonknechten N."/>
            <person name="Lauga B."/>
            <person name="Mornico D."/>
            <person name="Ortet P."/>
            <person name="Schaeffer C."/>
            <person name="Siguier P."/>
            <person name="Alexander Thil Smith A."/>
            <person name="Van Dorsselaer A."/>
            <person name="Weissenbach J."/>
            <person name="Medigue C."/>
            <person name="Le Paslier D."/>
        </authorList>
    </citation>
    <scope>NUCLEOTIDE SEQUENCE</scope>
</reference>
<evidence type="ECO:0000313" key="1">
    <source>
        <dbReference type="EMBL" id="CBI06362.1"/>
    </source>
</evidence>